<sequence length="305" mass="32337">MSLPRNLLPLLLAFAPALQAAQTVVLPAWACNASNDRIFRSGLQFNEWVPSTPSLGSGGAAPGRQVRNYAIAGLGSGTQTVHLYIPPGYNPAYPAPLVVALHGTAGSMADGYAQDVRNTWQTVASTRGFIVAAPVANGASGSWTNPWAAPPNDYTFLAALMADLRAAYNIDDSRILLWGFSAGGHIAHDLLVNGAVPALDENHLASYAVSAGRLFAAACLGDSEATCQNRLNTQARKLPLDIHLGNSDPMGFPPYSADLDPGRFQAAGWTLDGDLNYRVFVGGHTYTASHLTEIWNFSCRFALSP</sequence>
<protein>
    <recommendedName>
        <fullName evidence="4">BD-FAE-like domain-containing protein</fullName>
    </recommendedName>
</protein>
<evidence type="ECO:0000313" key="6">
    <source>
        <dbReference type="Proteomes" id="UP001165498"/>
    </source>
</evidence>
<evidence type="ECO:0000313" key="5">
    <source>
        <dbReference type="EMBL" id="MCQ4164165.1"/>
    </source>
</evidence>
<organism evidence="5 6">
    <name type="scientific">Tahibacter harae</name>
    <dbReference type="NCBI Taxonomy" id="2963937"/>
    <lineage>
        <taxon>Bacteria</taxon>
        <taxon>Pseudomonadati</taxon>
        <taxon>Pseudomonadota</taxon>
        <taxon>Gammaproteobacteria</taxon>
        <taxon>Lysobacterales</taxon>
        <taxon>Rhodanobacteraceae</taxon>
        <taxon>Tahibacter</taxon>
    </lineage>
</organism>
<accession>A0ABT1QPG2</accession>
<name>A0ABT1QPG2_9GAMM</name>
<dbReference type="InterPro" id="IPR049492">
    <property type="entry name" value="BD-FAE-like_dom"/>
</dbReference>
<comment type="caution">
    <text evidence="5">The sequence shown here is derived from an EMBL/GenBank/DDBJ whole genome shotgun (WGS) entry which is preliminary data.</text>
</comment>
<feature type="signal peptide" evidence="3">
    <location>
        <begin position="1"/>
        <end position="20"/>
    </location>
</feature>
<dbReference type="PANTHER" id="PTHR43037:SF5">
    <property type="entry name" value="FERULOYL ESTERASE"/>
    <property type="match status" value="1"/>
</dbReference>
<dbReference type="EMBL" id="JANFQO010000004">
    <property type="protein sequence ID" value="MCQ4164165.1"/>
    <property type="molecule type" value="Genomic_DNA"/>
</dbReference>
<dbReference type="Pfam" id="PF20434">
    <property type="entry name" value="BD-FAE"/>
    <property type="match status" value="1"/>
</dbReference>
<dbReference type="PANTHER" id="PTHR43037">
    <property type="entry name" value="UNNAMED PRODUCT-RELATED"/>
    <property type="match status" value="1"/>
</dbReference>
<keyword evidence="2" id="KW-0378">Hydrolase</keyword>
<reference evidence="5" key="1">
    <citation type="submission" date="2022-07" db="EMBL/GenBank/DDBJ databases">
        <title>Tahibacter sp., a new gammaproteobacterium isolated from the silt sample collected at pig farm.</title>
        <authorList>
            <person name="Chen H."/>
        </authorList>
    </citation>
    <scope>NUCLEOTIDE SEQUENCE</scope>
    <source>
        <strain evidence="5">P2K</strain>
    </source>
</reference>
<keyword evidence="1 3" id="KW-0732">Signal</keyword>
<evidence type="ECO:0000256" key="2">
    <source>
        <dbReference type="ARBA" id="ARBA00022801"/>
    </source>
</evidence>
<dbReference type="InterPro" id="IPR029058">
    <property type="entry name" value="AB_hydrolase_fold"/>
</dbReference>
<dbReference type="Proteomes" id="UP001165498">
    <property type="component" value="Unassembled WGS sequence"/>
</dbReference>
<proteinExistence type="predicted"/>
<dbReference type="SUPFAM" id="SSF53474">
    <property type="entry name" value="alpha/beta-Hydrolases"/>
    <property type="match status" value="1"/>
</dbReference>
<feature type="chain" id="PRO_5046034837" description="BD-FAE-like domain-containing protein" evidence="3">
    <location>
        <begin position="21"/>
        <end position="305"/>
    </location>
</feature>
<dbReference type="InterPro" id="IPR050955">
    <property type="entry name" value="Plant_Biomass_Hydrol_Est"/>
</dbReference>
<dbReference type="Gene3D" id="3.40.50.1820">
    <property type="entry name" value="alpha/beta hydrolase"/>
    <property type="match status" value="1"/>
</dbReference>
<evidence type="ECO:0000256" key="1">
    <source>
        <dbReference type="ARBA" id="ARBA00022729"/>
    </source>
</evidence>
<evidence type="ECO:0000259" key="4">
    <source>
        <dbReference type="Pfam" id="PF20434"/>
    </source>
</evidence>
<feature type="domain" description="BD-FAE-like" evidence="4">
    <location>
        <begin position="83"/>
        <end position="202"/>
    </location>
</feature>
<evidence type="ECO:0000256" key="3">
    <source>
        <dbReference type="SAM" id="SignalP"/>
    </source>
</evidence>
<keyword evidence="6" id="KW-1185">Reference proteome</keyword>
<gene>
    <name evidence="5" type="ORF">NM961_05520</name>
</gene>
<dbReference type="RefSeq" id="WP_255912506.1">
    <property type="nucleotide sequence ID" value="NZ_JANFQO010000004.1"/>
</dbReference>